<dbReference type="RefSeq" id="WP_353865698.1">
    <property type="nucleotide sequence ID" value="NZ_CP088295.1"/>
</dbReference>
<dbReference type="Proteomes" id="UP001058860">
    <property type="component" value="Chromosome"/>
</dbReference>
<dbReference type="SUPFAM" id="SSF52172">
    <property type="entry name" value="CheY-like"/>
    <property type="match status" value="1"/>
</dbReference>
<dbReference type="InterPro" id="IPR011006">
    <property type="entry name" value="CheY-like_superfamily"/>
</dbReference>
<dbReference type="InterPro" id="IPR001789">
    <property type="entry name" value="Sig_transdc_resp-reg_receiver"/>
</dbReference>
<gene>
    <name evidence="3" type="ORF">LRS13_06880</name>
</gene>
<protein>
    <submittedName>
        <fullName evidence="3">Response regulator transcription factor</fullName>
    </submittedName>
</protein>
<evidence type="ECO:0000259" key="2">
    <source>
        <dbReference type="PROSITE" id="PS50110"/>
    </source>
</evidence>
<dbReference type="CDD" id="cd17535">
    <property type="entry name" value="REC_NarL-like"/>
    <property type="match status" value="1"/>
</dbReference>
<evidence type="ECO:0000256" key="1">
    <source>
        <dbReference type="PROSITE-ProRule" id="PRU00169"/>
    </source>
</evidence>
<dbReference type="EMBL" id="CP088295">
    <property type="protein sequence ID" value="UUY05239.1"/>
    <property type="molecule type" value="Genomic_DNA"/>
</dbReference>
<keyword evidence="1" id="KW-0597">Phosphoprotein</keyword>
<organism evidence="3 4">
    <name type="scientific">Svornostia abyssi</name>
    <dbReference type="NCBI Taxonomy" id="2898438"/>
    <lineage>
        <taxon>Bacteria</taxon>
        <taxon>Bacillati</taxon>
        <taxon>Actinomycetota</taxon>
        <taxon>Thermoleophilia</taxon>
        <taxon>Solirubrobacterales</taxon>
        <taxon>Baekduiaceae</taxon>
        <taxon>Svornostia</taxon>
    </lineage>
</organism>
<keyword evidence="4" id="KW-1185">Reference proteome</keyword>
<dbReference type="PANTHER" id="PTHR45566">
    <property type="entry name" value="HTH-TYPE TRANSCRIPTIONAL REGULATOR YHJB-RELATED"/>
    <property type="match status" value="1"/>
</dbReference>
<dbReference type="PANTHER" id="PTHR45566:SF2">
    <property type="entry name" value="NARL SUBFAMILY"/>
    <property type="match status" value="1"/>
</dbReference>
<feature type="modified residue" description="4-aspartylphosphate" evidence="1">
    <location>
        <position position="54"/>
    </location>
</feature>
<name>A0ABY5PKU7_9ACTN</name>
<dbReference type="Pfam" id="PF00072">
    <property type="entry name" value="Response_reg"/>
    <property type="match status" value="1"/>
</dbReference>
<dbReference type="SMART" id="SM00448">
    <property type="entry name" value="REC"/>
    <property type="match status" value="1"/>
</dbReference>
<sequence length="193" mass="20399">MIRILFVDDHPALRAGLEAVLRSEPGLVPVGSASGDADVWHKIEATRPDVVLLDYHLPGADGVALCRRIKRVMPPPAVVLYSAYADAKLAIPAVLAGADGLVHKSAPAPELFDALRRAARGESALPPIGREQLDDATSLIDPQDLPILGMLIEGTDRADIPGTLGLEPGEFANRLDRMIGALSVDVPAARASR</sequence>
<dbReference type="Gene3D" id="3.40.50.2300">
    <property type="match status" value="1"/>
</dbReference>
<reference evidence="4" key="1">
    <citation type="submission" date="2021-11" db="EMBL/GenBank/DDBJ databases">
        <title>Cultivation dependent microbiological survey of springs from the worlds oldest radium mine currently devoted to the extraction of radon-saturated water.</title>
        <authorList>
            <person name="Kapinusova G."/>
            <person name="Smrhova T."/>
            <person name="Strejcek M."/>
            <person name="Suman J."/>
            <person name="Jani K."/>
            <person name="Pajer P."/>
            <person name="Uhlik O."/>
        </authorList>
    </citation>
    <scope>NUCLEOTIDE SEQUENCE [LARGE SCALE GENOMIC DNA]</scope>
    <source>
        <strain evidence="4">J379</strain>
    </source>
</reference>
<dbReference type="PROSITE" id="PS50110">
    <property type="entry name" value="RESPONSE_REGULATORY"/>
    <property type="match status" value="1"/>
</dbReference>
<dbReference type="InterPro" id="IPR058245">
    <property type="entry name" value="NreC/VraR/RcsB-like_REC"/>
</dbReference>
<feature type="domain" description="Response regulatory" evidence="2">
    <location>
        <begin position="3"/>
        <end position="119"/>
    </location>
</feature>
<evidence type="ECO:0000313" key="4">
    <source>
        <dbReference type="Proteomes" id="UP001058860"/>
    </source>
</evidence>
<dbReference type="InterPro" id="IPR051015">
    <property type="entry name" value="EvgA-like"/>
</dbReference>
<evidence type="ECO:0000313" key="3">
    <source>
        <dbReference type="EMBL" id="UUY05239.1"/>
    </source>
</evidence>
<accession>A0ABY5PKU7</accession>
<proteinExistence type="predicted"/>